<dbReference type="AlphaFoldDB" id="A0A5N5HD50"/>
<comment type="catalytic activity">
    <reaction evidence="2">
        <text>ATP + H2O = ADP + phosphate + H(+)</text>
        <dbReference type="Rhea" id="RHEA:13065"/>
        <dbReference type="ChEBI" id="CHEBI:15377"/>
        <dbReference type="ChEBI" id="CHEBI:15378"/>
        <dbReference type="ChEBI" id="CHEBI:30616"/>
        <dbReference type="ChEBI" id="CHEBI:43474"/>
        <dbReference type="ChEBI" id="CHEBI:456216"/>
        <dbReference type="EC" id="5.6.2.3"/>
    </reaction>
</comment>
<accession>A0A5N5HD50</accession>
<dbReference type="EC" id="5.6.2.3" evidence="2"/>
<feature type="compositionally biased region" description="Basic and acidic residues" evidence="3">
    <location>
        <begin position="756"/>
        <end position="766"/>
    </location>
</feature>
<reference evidence="7" key="2">
    <citation type="submission" date="2019-10" db="EMBL/GenBank/DDBJ databases">
        <title>A de novo genome assembly of a pear dwarfing rootstock.</title>
        <authorList>
            <person name="Wang F."/>
            <person name="Wang J."/>
            <person name="Li S."/>
            <person name="Zhang Y."/>
            <person name="Fang M."/>
            <person name="Ma L."/>
            <person name="Zhao Y."/>
            <person name="Jiang S."/>
        </authorList>
    </citation>
    <scope>NUCLEOTIDE SEQUENCE [LARGE SCALE GENOMIC DNA]</scope>
</reference>
<dbReference type="SUPFAM" id="SSF52540">
    <property type="entry name" value="P-loop containing nucleoside triphosphate hydrolases"/>
    <property type="match status" value="1"/>
</dbReference>
<evidence type="ECO:0000256" key="1">
    <source>
        <dbReference type="ARBA" id="ARBA00023125"/>
    </source>
</evidence>
<evidence type="ECO:0000256" key="2">
    <source>
        <dbReference type="RuleBase" id="RU363044"/>
    </source>
</evidence>
<dbReference type="EMBL" id="SMOL01000160">
    <property type="protein sequence ID" value="KAB2624837.1"/>
    <property type="molecule type" value="Genomic_DNA"/>
</dbReference>
<keyword evidence="2" id="KW-0067">ATP-binding</keyword>
<evidence type="ECO:0000259" key="4">
    <source>
        <dbReference type="Pfam" id="PF05970"/>
    </source>
</evidence>
<dbReference type="GO" id="GO:0006281">
    <property type="term" value="P:DNA repair"/>
    <property type="evidence" value="ECO:0007669"/>
    <property type="project" value="UniProtKB-KW"/>
</dbReference>
<dbReference type="SUPFAM" id="SSF50249">
    <property type="entry name" value="Nucleic acid-binding proteins"/>
    <property type="match status" value="2"/>
</dbReference>
<feature type="region of interest" description="Disordered" evidence="3">
    <location>
        <begin position="672"/>
        <end position="775"/>
    </location>
</feature>
<comment type="caution">
    <text evidence="6">The sequence shown here is derived from an EMBL/GenBank/DDBJ whole genome shotgun (WGS) entry which is preliminary data.</text>
</comment>
<dbReference type="PANTHER" id="PTHR10492">
    <property type="match status" value="1"/>
</dbReference>
<reference evidence="6 7" key="3">
    <citation type="submission" date="2019-11" db="EMBL/GenBank/DDBJ databases">
        <title>A de novo genome assembly of a pear dwarfing rootstock.</title>
        <authorList>
            <person name="Wang F."/>
            <person name="Wang J."/>
            <person name="Li S."/>
            <person name="Zhang Y."/>
            <person name="Fang M."/>
            <person name="Ma L."/>
            <person name="Zhao Y."/>
            <person name="Jiang S."/>
        </authorList>
    </citation>
    <scope>NUCLEOTIDE SEQUENCE [LARGE SCALE GENOMIC DNA]</scope>
    <source>
        <strain evidence="6">S2</strain>
        <tissue evidence="6">Leaf</tissue>
    </source>
</reference>
<dbReference type="GO" id="GO:0005524">
    <property type="term" value="F:ATP binding"/>
    <property type="evidence" value="ECO:0007669"/>
    <property type="project" value="UniProtKB-KW"/>
</dbReference>
<dbReference type="InterPro" id="IPR031657">
    <property type="entry name" value="REPA_OB_2"/>
</dbReference>
<keyword evidence="1" id="KW-0238">DNA-binding</keyword>
<keyword evidence="2" id="KW-0378">Hydrolase</keyword>
<feature type="domain" description="Replication protein A OB" evidence="5">
    <location>
        <begin position="357"/>
        <end position="445"/>
    </location>
</feature>
<evidence type="ECO:0000259" key="5">
    <source>
        <dbReference type="Pfam" id="PF16900"/>
    </source>
</evidence>
<dbReference type="GO" id="GO:0000723">
    <property type="term" value="P:telomere maintenance"/>
    <property type="evidence" value="ECO:0007669"/>
    <property type="project" value="InterPro"/>
</dbReference>
<keyword evidence="2" id="KW-0234">DNA repair</keyword>
<dbReference type="InterPro" id="IPR010285">
    <property type="entry name" value="DNA_helicase_pif1-like_DEAD"/>
</dbReference>
<dbReference type="Gene3D" id="3.40.50.300">
    <property type="entry name" value="P-loop containing nucleotide triphosphate hydrolases"/>
    <property type="match status" value="1"/>
</dbReference>
<evidence type="ECO:0000313" key="7">
    <source>
        <dbReference type="Proteomes" id="UP000327157"/>
    </source>
</evidence>
<name>A0A5N5HD50_9ROSA</name>
<keyword evidence="2" id="KW-0233">DNA recombination</keyword>
<dbReference type="Pfam" id="PF16900">
    <property type="entry name" value="REPA_OB_2"/>
    <property type="match status" value="1"/>
</dbReference>
<sequence>MCDDISKNMMNAFGLQDVSKYQDQLRNSLLYELEKLFAASNSSLSKHHLPQPNKLMMDRITNRSLREELDYNVDSLKHEHSNLFRLLNKEQKYVYDSVIQTIHNNRSGLFFVHGHGGTGKTFLWTTIMARIRSQNQIVLAVASSGIASLLLPGGRTAHSRFKIPINITDCSVCEIKKGTHLAKLISEAALIIWDEAPMNHKRCFETLDRSLRDVLKGSKPGFDHLPFGGKPILFGGDFRQILPVVPNGSVADIVEASLTSSYLWPYLTKFCLKQNMRLSKPSLDEREKQELTHFAKWILDIGNDTRSSKVVPHAAIIELNRKSTIVPIHKTSQELPMHWFNLIELNQLHQRIDNDVELTDVFGCLTAVQPTEEITIQNTRVAKKRNLNLQNIRDETVRITLWGETATGFETSGIQALLPPVFCAFTSLKVKQYQGKPVLGSTGSTVCVFNPEIPQLSEYKHKFKHSRSPLQILPTSAEMYTGRAVSATTESKTIDELLLLDPALHKNASFVCQATIVEFDLTKGWWYKSCPSCHKVVKKNSESFECNEHGFINRLPEPWFKIDLIVEDSTNQHNFLMIGRHAEKILRVSCHTLVIEDGHEDPFILPPTLKNLVGTTKQFQLSFGNQNTDFGKTDFIVHGLLQDQPLSSPTIALVTPKTPTPSVGIHIMTQATPSPVMPSHRPNQQPQLVAPTKTSKRALFPNEPDKSNSKKPCGDQTDTTNSARIAKEFHNLVVPKIEPADKVPIATLRTKSQTKKTKDSAEDVHSQKKLTPQSP</sequence>
<keyword evidence="7" id="KW-1185">Reference proteome</keyword>
<dbReference type="CDD" id="cd04481">
    <property type="entry name" value="RPA1_DBD_B_like"/>
    <property type="match status" value="1"/>
</dbReference>
<dbReference type="PANTHER" id="PTHR10492:SF90">
    <property type="entry name" value="ATP-DEPENDENT DNA HELICASE"/>
    <property type="match status" value="1"/>
</dbReference>
<dbReference type="GO" id="GO:0003677">
    <property type="term" value="F:DNA binding"/>
    <property type="evidence" value="ECO:0007669"/>
    <property type="project" value="UniProtKB-KW"/>
</dbReference>
<feature type="domain" description="DNA helicase Pif1-like DEAD-box helicase" evidence="4">
    <location>
        <begin position="87"/>
        <end position="307"/>
    </location>
</feature>
<gene>
    <name evidence="6" type="ORF">D8674_016497</name>
</gene>
<keyword evidence="2" id="KW-0547">Nucleotide-binding</keyword>
<dbReference type="GO" id="GO:0043139">
    <property type="term" value="F:5'-3' DNA helicase activity"/>
    <property type="evidence" value="ECO:0007669"/>
    <property type="project" value="UniProtKB-EC"/>
</dbReference>
<protein>
    <recommendedName>
        <fullName evidence="2">ATP-dependent DNA helicase</fullName>
        <ecNumber evidence="2">5.6.2.3</ecNumber>
    </recommendedName>
</protein>
<evidence type="ECO:0000313" key="6">
    <source>
        <dbReference type="EMBL" id="KAB2624837.1"/>
    </source>
</evidence>
<organism evidence="6 7">
    <name type="scientific">Pyrus ussuriensis x Pyrus communis</name>
    <dbReference type="NCBI Taxonomy" id="2448454"/>
    <lineage>
        <taxon>Eukaryota</taxon>
        <taxon>Viridiplantae</taxon>
        <taxon>Streptophyta</taxon>
        <taxon>Embryophyta</taxon>
        <taxon>Tracheophyta</taxon>
        <taxon>Spermatophyta</taxon>
        <taxon>Magnoliopsida</taxon>
        <taxon>eudicotyledons</taxon>
        <taxon>Gunneridae</taxon>
        <taxon>Pentapetalae</taxon>
        <taxon>rosids</taxon>
        <taxon>fabids</taxon>
        <taxon>Rosales</taxon>
        <taxon>Rosaceae</taxon>
        <taxon>Amygdaloideae</taxon>
        <taxon>Maleae</taxon>
        <taxon>Pyrus</taxon>
    </lineage>
</organism>
<keyword evidence="2" id="KW-0227">DNA damage</keyword>
<reference evidence="6 7" key="1">
    <citation type="submission" date="2019-09" db="EMBL/GenBank/DDBJ databases">
        <authorList>
            <person name="Ou C."/>
        </authorList>
    </citation>
    <scope>NUCLEOTIDE SEQUENCE [LARGE SCALE GENOMIC DNA]</scope>
    <source>
        <strain evidence="6">S2</strain>
        <tissue evidence="6">Leaf</tissue>
    </source>
</reference>
<keyword evidence="2" id="KW-0347">Helicase</keyword>
<dbReference type="InterPro" id="IPR027417">
    <property type="entry name" value="P-loop_NTPase"/>
</dbReference>
<dbReference type="Proteomes" id="UP000327157">
    <property type="component" value="Chromosome 16"/>
</dbReference>
<dbReference type="Pfam" id="PF05970">
    <property type="entry name" value="PIF1"/>
    <property type="match status" value="1"/>
</dbReference>
<proteinExistence type="inferred from homology"/>
<dbReference type="CDD" id="cd04476">
    <property type="entry name" value="RPA1_DBD_C"/>
    <property type="match status" value="1"/>
</dbReference>
<comment type="cofactor">
    <cofactor evidence="2">
        <name>Mg(2+)</name>
        <dbReference type="ChEBI" id="CHEBI:18420"/>
    </cofactor>
</comment>
<dbReference type="Gene3D" id="2.40.50.140">
    <property type="entry name" value="Nucleic acid-binding proteins"/>
    <property type="match status" value="2"/>
</dbReference>
<evidence type="ECO:0000256" key="3">
    <source>
        <dbReference type="SAM" id="MobiDB-lite"/>
    </source>
</evidence>
<dbReference type="InterPro" id="IPR012340">
    <property type="entry name" value="NA-bd_OB-fold"/>
</dbReference>
<dbReference type="GO" id="GO:0006310">
    <property type="term" value="P:DNA recombination"/>
    <property type="evidence" value="ECO:0007669"/>
    <property type="project" value="UniProtKB-KW"/>
</dbReference>
<dbReference type="InterPro" id="IPR047192">
    <property type="entry name" value="Euk_RPA1_DBD_C"/>
</dbReference>
<comment type="similarity">
    <text evidence="2">Belongs to the helicase family.</text>
</comment>
<dbReference type="GO" id="GO:0016887">
    <property type="term" value="F:ATP hydrolysis activity"/>
    <property type="evidence" value="ECO:0007669"/>
    <property type="project" value="RHEA"/>
</dbReference>
<dbReference type="OrthoDB" id="1929541at2759"/>